<dbReference type="GO" id="GO:0000981">
    <property type="term" value="F:DNA-binding transcription factor activity, RNA polymerase II-specific"/>
    <property type="evidence" value="ECO:0007669"/>
    <property type="project" value="TreeGrafter"/>
</dbReference>
<dbReference type="GO" id="GO:0006878">
    <property type="term" value="P:intracellular copper ion homeostasis"/>
    <property type="evidence" value="ECO:0007669"/>
    <property type="project" value="TreeGrafter"/>
</dbReference>
<feature type="compositionally biased region" description="Polar residues" evidence="8">
    <location>
        <begin position="147"/>
        <end position="172"/>
    </location>
</feature>
<dbReference type="SUPFAM" id="SSF57879">
    <property type="entry name" value="Zinc domain conserved in yeast copper-regulated transcription factors"/>
    <property type="match status" value="1"/>
</dbReference>
<evidence type="ECO:0000256" key="4">
    <source>
        <dbReference type="ARBA" id="ARBA00023008"/>
    </source>
</evidence>
<evidence type="ECO:0000256" key="2">
    <source>
        <dbReference type="ARBA" id="ARBA00022723"/>
    </source>
</evidence>
<keyword evidence="5" id="KW-0805">Transcription regulation</keyword>
<dbReference type="GO" id="GO:0045944">
    <property type="term" value="P:positive regulation of transcription by RNA polymerase II"/>
    <property type="evidence" value="ECO:0007669"/>
    <property type="project" value="TreeGrafter"/>
</dbReference>
<feature type="compositionally biased region" description="Low complexity" evidence="8">
    <location>
        <begin position="182"/>
        <end position="197"/>
    </location>
</feature>
<dbReference type="SMART" id="SM01090">
    <property type="entry name" value="Copper-fist"/>
    <property type="match status" value="1"/>
</dbReference>
<reference evidence="10" key="1">
    <citation type="journal article" date="2020" name="Stud. Mycol.">
        <title>101 Dothideomycetes genomes: a test case for predicting lifestyles and emergence of pathogens.</title>
        <authorList>
            <person name="Haridas S."/>
            <person name="Albert R."/>
            <person name="Binder M."/>
            <person name="Bloem J."/>
            <person name="Labutti K."/>
            <person name="Salamov A."/>
            <person name="Andreopoulos B."/>
            <person name="Baker S."/>
            <person name="Barry K."/>
            <person name="Bills G."/>
            <person name="Bluhm B."/>
            <person name="Cannon C."/>
            <person name="Castanera R."/>
            <person name="Culley D."/>
            <person name="Daum C."/>
            <person name="Ezra D."/>
            <person name="Gonzalez J."/>
            <person name="Henrissat B."/>
            <person name="Kuo A."/>
            <person name="Liang C."/>
            <person name="Lipzen A."/>
            <person name="Lutzoni F."/>
            <person name="Magnuson J."/>
            <person name="Mondo S."/>
            <person name="Nolan M."/>
            <person name="Ohm R."/>
            <person name="Pangilinan J."/>
            <person name="Park H.-J."/>
            <person name="Ramirez L."/>
            <person name="Alfaro M."/>
            <person name="Sun H."/>
            <person name="Tritt A."/>
            <person name="Yoshinaga Y."/>
            <person name="Zwiers L.-H."/>
            <person name="Turgeon B."/>
            <person name="Goodwin S."/>
            <person name="Spatafora J."/>
            <person name="Crous P."/>
            <person name="Grigoriev I."/>
        </authorList>
    </citation>
    <scope>NUCLEOTIDE SEQUENCE</scope>
    <source>
        <strain evidence="10">ATCC 16933</strain>
    </source>
</reference>
<keyword evidence="11" id="KW-1185">Reference proteome</keyword>
<evidence type="ECO:0000256" key="5">
    <source>
        <dbReference type="ARBA" id="ARBA00023015"/>
    </source>
</evidence>
<keyword evidence="2" id="KW-0479">Metal-binding</keyword>
<name>A0A6A6NMR1_9PEZI</name>
<keyword evidence="7" id="KW-0539">Nucleus</keyword>
<accession>A0A6A6NMR1</accession>
<feature type="compositionally biased region" description="Polar residues" evidence="8">
    <location>
        <begin position="485"/>
        <end position="495"/>
    </location>
</feature>
<feature type="region of interest" description="Disordered" evidence="8">
    <location>
        <begin position="228"/>
        <end position="279"/>
    </location>
</feature>
<dbReference type="EMBL" id="MU001701">
    <property type="protein sequence ID" value="KAF2452966.1"/>
    <property type="molecule type" value="Genomic_DNA"/>
</dbReference>
<gene>
    <name evidence="10" type="ORF">BDY21DRAFT_148227</name>
</gene>
<dbReference type="GO" id="GO:0005507">
    <property type="term" value="F:copper ion binding"/>
    <property type="evidence" value="ECO:0007669"/>
    <property type="project" value="InterPro"/>
</dbReference>
<dbReference type="Gene3D" id="3.90.430.10">
    <property type="entry name" value="Copper fist DNA-binding domain"/>
    <property type="match status" value="1"/>
</dbReference>
<feature type="compositionally biased region" description="Basic and acidic residues" evidence="8">
    <location>
        <begin position="542"/>
        <end position="555"/>
    </location>
</feature>
<feature type="region of interest" description="Disordered" evidence="8">
    <location>
        <begin position="657"/>
        <end position="702"/>
    </location>
</feature>
<feature type="region of interest" description="Disordered" evidence="8">
    <location>
        <begin position="469"/>
        <end position="586"/>
    </location>
</feature>
<evidence type="ECO:0000313" key="11">
    <source>
        <dbReference type="Proteomes" id="UP000799766"/>
    </source>
</evidence>
<dbReference type="PANTHER" id="PTHR28088:SF9">
    <property type="entry name" value="TRANSCRIPTION FACTOR GRISEA, PUTATIVE (AFU_ORTHOLOGUE AFUA_1G13190)-RELATED"/>
    <property type="match status" value="1"/>
</dbReference>
<feature type="compositionally biased region" description="Basic and acidic residues" evidence="8">
    <location>
        <begin position="125"/>
        <end position="144"/>
    </location>
</feature>
<dbReference type="GO" id="GO:0000978">
    <property type="term" value="F:RNA polymerase II cis-regulatory region sequence-specific DNA binding"/>
    <property type="evidence" value="ECO:0007669"/>
    <property type="project" value="TreeGrafter"/>
</dbReference>
<feature type="compositionally biased region" description="Polar residues" evidence="8">
    <location>
        <begin position="502"/>
        <end position="520"/>
    </location>
</feature>
<proteinExistence type="predicted"/>
<feature type="compositionally biased region" description="Polar residues" evidence="8">
    <location>
        <begin position="237"/>
        <end position="259"/>
    </location>
</feature>
<dbReference type="PANTHER" id="PTHR28088">
    <property type="entry name" value="TRANSCRIPTIONAL ACTIVATOR HAA1-RELATED"/>
    <property type="match status" value="1"/>
</dbReference>
<dbReference type="Proteomes" id="UP000799766">
    <property type="component" value="Unassembled WGS sequence"/>
</dbReference>
<keyword evidence="4" id="KW-0186">Copper</keyword>
<evidence type="ECO:0000313" key="10">
    <source>
        <dbReference type="EMBL" id="KAF2452966.1"/>
    </source>
</evidence>
<dbReference type="PROSITE" id="PS50073">
    <property type="entry name" value="COPPER_FIST_2"/>
    <property type="match status" value="1"/>
</dbReference>
<feature type="domain" description="Copper-fist" evidence="9">
    <location>
        <begin position="12"/>
        <end position="44"/>
    </location>
</feature>
<dbReference type="InterPro" id="IPR001083">
    <property type="entry name" value="Cu_fist_DNA-bd_dom"/>
</dbReference>
<sequence length="702" mass="73347">MVYILVDGEKKKVACGPCIRGHRSSKCEHKDRILLEVRKPGRPLSSCPHPAGSCNCDRIVINYTIPKSVECSKCSPNDPIPADSSITKVKASEYNAQIGGPTGANRIQKSKRKSVIARPTSTIERAVKEFEEGGSETIERKPDQPKPSGNSSPLTSSGGASPKTSSGSTSHDVSPLLEGQTNGPVNVPNGPNQPRLRLGLMGVGGAGAGPDVIGWDSQWPSLSALPSNHTAPGKIQAGNQQATADGHQTNSLMPSSTRKSCCGGGASTSSSSGQTAMPNTQMAQLPGLNFQHTDPYSYASMEAATPFIHPAAHSMTQSGITPLSSGVPQHTCGAMSHPDGSGSNAHNCNCGDSCECLGCAAHPQNATTIQWVKKHSEFMVFGGEPSSPQLAYMPYMPHQPLVGFETLAQHQRPPGMGHDTHSYLFDPFQQMQIPVNGHPHGQWAQDLSSMARLPGSAMQQFDAHRIPTAVQQSHDVSTPHALNGFGSQSGPTSPTTPRPLAQHSNPVSVDHPSTTLSLTENPYMGTSSTLSPPSHPTPSLASHDHHSQQQQHDDPINTATTTRMSAPTLPALDDSPPAPATAPADDAELSPSSYFFNSIVLPGCSENNGLCQCGDGCLCAGCLMHGGHNGVDVGFEPAAEADDVDVDLDVGSAAAEAEARGGGVSRTMAEQAQVRVPKEPPPAAPPPSVASPVLRQEGVTVS</sequence>
<evidence type="ECO:0000259" key="9">
    <source>
        <dbReference type="PROSITE" id="PS50073"/>
    </source>
</evidence>
<dbReference type="InterPro" id="IPR036395">
    <property type="entry name" value="Cu_fist_DNA-bd_dom_sf"/>
</dbReference>
<evidence type="ECO:0000256" key="8">
    <source>
        <dbReference type="SAM" id="MobiDB-lite"/>
    </source>
</evidence>
<dbReference type="GO" id="GO:0006879">
    <property type="term" value="P:intracellular iron ion homeostasis"/>
    <property type="evidence" value="ECO:0007669"/>
    <property type="project" value="TreeGrafter"/>
</dbReference>
<feature type="compositionally biased region" description="Low complexity" evidence="8">
    <location>
        <begin position="267"/>
        <end position="276"/>
    </location>
</feature>
<evidence type="ECO:0000256" key="1">
    <source>
        <dbReference type="ARBA" id="ARBA00004123"/>
    </source>
</evidence>
<feature type="compositionally biased region" description="Low complexity" evidence="8">
    <location>
        <begin position="566"/>
        <end position="575"/>
    </location>
</feature>
<dbReference type="InterPro" id="IPR051763">
    <property type="entry name" value="Copper_Homeo_Regul"/>
</dbReference>
<dbReference type="PRINTS" id="PR00617">
    <property type="entry name" value="COPPERFIST"/>
</dbReference>
<dbReference type="Pfam" id="PF00649">
    <property type="entry name" value="Copper-fist"/>
    <property type="match status" value="1"/>
</dbReference>
<evidence type="ECO:0000256" key="6">
    <source>
        <dbReference type="ARBA" id="ARBA00023163"/>
    </source>
</evidence>
<feature type="compositionally biased region" description="Pro residues" evidence="8">
    <location>
        <begin position="679"/>
        <end position="689"/>
    </location>
</feature>
<evidence type="ECO:0000256" key="3">
    <source>
        <dbReference type="ARBA" id="ARBA00022833"/>
    </source>
</evidence>
<keyword evidence="6" id="KW-0804">Transcription</keyword>
<dbReference type="SMART" id="SM00412">
    <property type="entry name" value="Cu_FIST"/>
    <property type="match status" value="1"/>
</dbReference>
<dbReference type="AlphaFoldDB" id="A0A6A6NMR1"/>
<protein>
    <recommendedName>
        <fullName evidence="9">Copper-fist domain-containing protein</fullName>
    </recommendedName>
</protein>
<keyword evidence="3" id="KW-0862">Zinc</keyword>
<evidence type="ECO:0000256" key="7">
    <source>
        <dbReference type="ARBA" id="ARBA00023242"/>
    </source>
</evidence>
<dbReference type="OrthoDB" id="5600085at2759"/>
<comment type="subcellular location">
    <subcellularLocation>
        <location evidence="1">Nucleus</location>
    </subcellularLocation>
</comment>
<organism evidence="10 11">
    <name type="scientific">Lineolata rhizophorae</name>
    <dbReference type="NCBI Taxonomy" id="578093"/>
    <lineage>
        <taxon>Eukaryota</taxon>
        <taxon>Fungi</taxon>
        <taxon>Dikarya</taxon>
        <taxon>Ascomycota</taxon>
        <taxon>Pezizomycotina</taxon>
        <taxon>Dothideomycetes</taxon>
        <taxon>Dothideomycetes incertae sedis</taxon>
        <taxon>Lineolatales</taxon>
        <taxon>Lineolataceae</taxon>
        <taxon>Lineolata</taxon>
    </lineage>
</organism>
<feature type="region of interest" description="Disordered" evidence="8">
    <location>
        <begin position="94"/>
        <end position="197"/>
    </location>
</feature>
<dbReference type="GO" id="GO:0005634">
    <property type="term" value="C:nucleus"/>
    <property type="evidence" value="ECO:0007669"/>
    <property type="project" value="UniProtKB-SubCell"/>
</dbReference>
<dbReference type="FunFam" id="3.90.430.10:FF:000001">
    <property type="entry name" value="Copper fist DNA-binding protein"/>
    <property type="match status" value="1"/>
</dbReference>
<feature type="compositionally biased region" description="Low complexity" evidence="8">
    <location>
        <begin position="526"/>
        <end position="541"/>
    </location>
</feature>